<evidence type="ECO:0000256" key="2">
    <source>
        <dbReference type="ARBA" id="ARBA00022692"/>
    </source>
</evidence>
<dbReference type="PROSITE" id="PS50850">
    <property type="entry name" value="MFS"/>
    <property type="match status" value="1"/>
</dbReference>
<dbReference type="InterPro" id="IPR005828">
    <property type="entry name" value="MFS_sugar_transport-like"/>
</dbReference>
<dbReference type="Proteomes" id="UP000230750">
    <property type="component" value="Unassembled WGS sequence"/>
</dbReference>
<proteinExistence type="predicted"/>
<organism evidence="7 8">
    <name type="scientific">Stichopus japonicus</name>
    <name type="common">Sea cucumber</name>
    <dbReference type="NCBI Taxonomy" id="307972"/>
    <lineage>
        <taxon>Eukaryota</taxon>
        <taxon>Metazoa</taxon>
        <taxon>Echinodermata</taxon>
        <taxon>Eleutherozoa</taxon>
        <taxon>Echinozoa</taxon>
        <taxon>Holothuroidea</taxon>
        <taxon>Aspidochirotacea</taxon>
        <taxon>Aspidochirotida</taxon>
        <taxon>Stichopodidae</taxon>
        <taxon>Apostichopus</taxon>
    </lineage>
</organism>
<feature type="transmembrane region" description="Helical" evidence="5">
    <location>
        <begin position="351"/>
        <end position="370"/>
    </location>
</feature>
<comment type="subcellular location">
    <subcellularLocation>
        <location evidence="1">Membrane</location>
        <topology evidence="1">Multi-pass membrane protein</topology>
    </subcellularLocation>
</comment>
<dbReference type="InterPro" id="IPR020846">
    <property type="entry name" value="MFS_dom"/>
</dbReference>
<dbReference type="InterPro" id="IPR005829">
    <property type="entry name" value="Sugar_transporter_CS"/>
</dbReference>
<sequence>MKYDDILYKIGEFGIYQKCIFLLVSTCTLFAPMNVVTQVFTAGETDHWCDVQVWNNCTACQGSELQCEALRQNLSIPINEEGVLDQCNQYDMETVDDCSEVLSQGVWNASNDIIPCDNGWVYDKSQYDSTIISDFDLVCHKQSFPGIAQTVYFSGILVGSVSYGTLSDKLGRRFALFAATIGTGVFGILVTSSNSFLMYTVMRFFLAACAHSTFLMGFVLVSEMVGPSKRVFTGIFIEFFFAFGIMFLAILAYFIRKWRVLQLVTTLPGIMTLLLLPLIPESPRWLISKGRYEEARVIIRRTARINGVELTDQYLEQMEEHDLDTPAQTEKGSSLIQLFRLSSMRWRTCNLLYNWFVQSLLYYGLIFYTGSLGVNIYLGFLISGAVEIIGYTSSIFLIEAIGRKLSLSGLLLLVGLSCLLVMFTHGVVKFVIGMIGKAAISATFGIIFVFTESCSNPSERCNARSLLHDIKNWWNGLSFDFHPRSSMATSSTFSVYRCQHCGCRHYLVATRN</sequence>
<evidence type="ECO:0000256" key="4">
    <source>
        <dbReference type="ARBA" id="ARBA00023136"/>
    </source>
</evidence>
<evidence type="ECO:0000313" key="7">
    <source>
        <dbReference type="EMBL" id="PIK45709.1"/>
    </source>
</evidence>
<evidence type="ECO:0000256" key="3">
    <source>
        <dbReference type="ARBA" id="ARBA00022989"/>
    </source>
</evidence>
<keyword evidence="8" id="KW-1185">Reference proteome</keyword>
<dbReference type="STRING" id="307972.A0A2G8KCM2"/>
<feature type="transmembrane region" description="Helical" evidence="5">
    <location>
        <begin position="430"/>
        <end position="450"/>
    </location>
</feature>
<dbReference type="AlphaFoldDB" id="A0A2G8KCM2"/>
<keyword evidence="3 5" id="KW-1133">Transmembrane helix</keyword>
<evidence type="ECO:0000256" key="5">
    <source>
        <dbReference type="SAM" id="Phobius"/>
    </source>
</evidence>
<evidence type="ECO:0000313" key="8">
    <source>
        <dbReference type="Proteomes" id="UP000230750"/>
    </source>
</evidence>
<feature type="transmembrane region" description="Helical" evidence="5">
    <location>
        <begin position="196"/>
        <end position="219"/>
    </location>
</feature>
<comment type="caution">
    <text evidence="7">The sequence shown here is derived from an EMBL/GenBank/DDBJ whole genome shotgun (WGS) entry which is preliminary data.</text>
</comment>
<dbReference type="PROSITE" id="PS00216">
    <property type="entry name" value="SUGAR_TRANSPORT_1"/>
    <property type="match status" value="1"/>
</dbReference>
<dbReference type="SUPFAM" id="SSF103473">
    <property type="entry name" value="MFS general substrate transporter"/>
    <property type="match status" value="1"/>
</dbReference>
<evidence type="ECO:0000259" key="6">
    <source>
        <dbReference type="PROSITE" id="PS50850"/>
    </source>
</evidence>
<keyword evidence="4 5" id="KW-0472">Membrane</keyword>
<dbReference type="Pfam" id="PF00083">
    <property type="entry name" value="Sugar_tr"/>
    <property type="match status" value="1"/>
</dbReference>
<reference evidence="7 8" key="1">
    <citation type="journal article" date="2017" name="PLoS Biol.">
        <title>The sea cucumber genome provides insights into morphological evolution and visceral regeneration.</title>
        <authorList>
            <person name="Zhang X."/>
            <person name="Sun L."/>
            <person name="Yuan J."/>
            <person name="Sun Y."/>
            <person name="Gao Y."/>
            <person name="Zhang L."/>
            <person name="Li S."/>
            <person name="Dai H."/>
            <person name="Hamel J.F."/>
            <person name="Liu C."/>
            <person name="Yu Y."/>
            <person name="Liu S."/>
            <person name="Lin W."/>
            <person name="Guo K."/>
            <person name="Jin S."/>
            <person name="Xu P."/>
            <person name="Storey K.B."/>
            <person name="Huan P."/>
            <person name="Zhang T."/>
            <person name="Zhou Y."/>
            <person name="Zhang J."/>
            <person name="Lin C."/>
            <person name="Li X."/>
            <person name="Xing L."/>
            <person name="Huo D."/>
            <person name="Sun M."/>
            <person name="Wang L."/>
            <person name="Mercier A."/>
            <person name="Li F."/>
            <person name="Yang H."/>
            <person name="Xiang J."/>
        </authorList>
    </citation>
    <scope>NUCLEOTIDE SEQUENCE [LARGE SCALE GENOMIC DNA]</scope>
    <source>
        <strain evidence="7">Shaxun</strain>
        <tissue evidence="7">Muscle</tissue>
    </source>
</reference>
<feature type="transmembrane region" description="Helical" evidence="5">
    <location>
        <begin position="376"/>
        <end position="398"/>
    </location>
</feature>
<dbReference type="PANTHER" id="PTHR24064">
    <property type="entry name" value="SOLUTE CARRIER FAMILY 22 MEMBER"/>
    <property type="match status" value="1"/>
</dbReference>
<accession>A0A2G8KCM2</accession>
<feature type="transmembrane region" description="Helical" evidence="5">
    <location>
        <begin position="405"/>
        <end position="424"/>
    </location>
</feature>
<gene>
    <name evidence="7" type="ORF">BSL78_17415</name>
</gene>
<feature type="domain" description="Major facilitator superfamily (MFS) profile" evidence="6">
    <location>
        <begin position="103"/>
        <end position="512"/>
    </location>
</feature>
<keyword evidence="2 5" id="KW-0812">Transmembrane</keyword>
<name>A0A2G8KCM2_STIJA</name>
<feature type="transmembrane region" description="Helical" evidence="5">
    <location>
        <begin position="260"/>
        <end position="279"/>
    </location>
</feature>
<evidence type="ECO:0000256" key="1">
    <source>
        <dbReference type="ARBA" id="ARBA00004141"/>
    </source>
</evidence>
<feature type="transmembrane region" description="Helical" evidence="5">
    <location>
        <begin position="174"/>
        <end position="190"/>
    </location>
</feature>
<dbReference type="InterPro" id="IPR036259">
    <property type="entry name" value="MFS_trans_sf"/>
</dbReference>
<dbReference type="GO" id="GO:0016020">
    <property type="term" value="C:membrane"/>
    <property type="evidence" value="ECO:0007669"/>
    <property type="project" value="UniProtKB-SubCell"/>
</dbReference>
<dbReference type="Gene3D" id="1.20.1250.20">
    <property type="entry name" value="MFS general substrate transporter like domains"/>
    <property type="match status" value="1"/>
</dbReference>
<protein>
    <submittedName>
        <fullName evidence="7">Putative organic cation transporter protein-like</fullName>
    </submittedName>
</protein>
<dbReference type="OrthoDB" id="5296287at2759"/>
<dbReference type="GO" id="GO:0022857">
    <property type="term" value="F:transmembrane transporter activity"/>
    <property type="evidence" value="ECO:0007669"/>
    <property type="project" value="InterPro"/>
</dbReference>
<feature type="transmembrane region" description="Helical" evidence="5">
    <location>
        <begin position="231"/>
        <end position="254"/>
    </location>
</feature>
<dbReference type="EMBL" id="MRZV01000691">
    <property type="protein sequence ID" value="PIK45709.1"/>
    <property type="molecule type" value="Genomic_DNA"/>
</dbReference>